<evidence type="ECO:0000313" key="3">
    <source>
        <dbReference type="Proteomes" id="UP001317779"/>
    </source>
</evidence>
<evidence type="ECO:0000256" key="1">
    <source>
        <dbReference type="SAM" id="SignalP"/>
    </source>
</evidence>
<gene>
    <name evidence="2" type="ORF">Microterr_27990</name>
</gene>
<proteinExistence type="predicted"/>
<dbReference type="Proteomes" id="UP001317779">
    <property type="component" value="Chromosome"/>
</dbReference>
<organism evidence="2 3">
    <name type="scientific">Microbacterium terricola</name>
    <dbReference type="NCBI Taxonomy" id="344163"/>
    <lineage>
        <taxon>Bacteria</taxon>
        <taxon>Bacillati</taxon>
        <taxon>Actinomycetota</taxon>
        <taxon>Actinomycetes</taxon>
        <taxon>Micrococcales</taxon>
        <taxon>Microbacteriaceae</taxon>
        <taxon>Microbacterium</taxon>
    </lineage>
</organism>
<feature type="chain" id="PRO_5046807844" description="Lipoprotein" evidence="1">
    <location>
        <begin position="29"/>
        <end position="285"/>
    </location>
</feature>
<name>A0ABM8E2Z5_9MICO</name>
<accession>A0ABM8E2Z5</accession>
<reference evidence="2 3" key="1">
    <citation type="submission" date="2022-12" db="EMBL/GenBank/DDBJ databases">
        <title>Microbacterium terricola strain KV-448 chromosome, complete genome.</title>
        <authorList>
            <person name="Oshima T."/>
            <person name="Moriya T."/>
            <person name="Bessho Y."/>
        </authorList>
    </citation>
    <scope>NUCLEOTIDE SEQUENCE [LARGE SCALE GENOMIC DNA]</scope>
    <source>
        <strain evidence="2 3">KV-448</strain>
    </source>
</reference>
<dbReference type="RefSeq" id="WP_263797217.1">
    <property type="nucleotide sequence ID" value="NZ_AP027141.1"/>
</dbReference>
<keyword evidence="1" id="KW-0732">Signal</keyword>
<protein>
    <recommendedName>
        <fullName evidence="4">Lipoprotein</fullName>
    </recommendedName>
</protein>
<dbReference type="PROSITE" id="PS51257">
    <property type="entry name" value="PROKAR_LIPOPROTEIN"/>
    <property type="match status" value="1"/>
</dbReference>
<evidence type="ECO:0000313" key="2">
    <source>
        <dbReference type="EMBL" id="BDV32139.1"/>
    </source>
</evidence>
<dbReference type="EMBL" id="AP027141">
    <property type="protein sequence ID" value="BDV32139.1"/>
    <property type="molecule type" value="Genomic_DNA"/>
</dbReference>
<sequence>MRSHGTAVAGIALAAVALALTGCAPDAAAPPALPDGVVVSFLQLRSDVAAHQGQVRVDNGSEQPLEIGQVAVTDPRFDGAATRVIADRTTVLAPGGSVDIRIQLPEMDCAVSDGTMTLRIDDLSGHGREGPLADPLEVIGQLHDRECRLQQFAAAADLGFTGFRPSPAGEPAELDLTITPTGRGGTGTVVGVQRTNLIDFDAETRDGAYPLDLVVDAAGAPVTVTLPIVPFRCDPHAVQEDKRGTIFDIRLDLEGDAGEVELFVGEEMRGHILTWVADWCGFGGG</sequence>
<feature type="signal peptide" evidence="1">
    <location>
        <begin position="1"/>
        <end position="28"/>
    </location>
</feature>
<keyword evidence="3" id="KW-1185">Reference proteome</keyword>
<evidence type="ECO:0008006" key="4">
    <source>
        <dbReference type="Google" id="ProtNLM"/>
    </source>
</evidence>